<dbReference type="GO" id="GO:0016799">
    <property type="term" value="F:hydrolase activity, hydrolyzing N-glycosyl compounds"/>
    <property type="evidence" value="ECO:0007669"/>
    <property type="project" value="TreeGrafter"/>
</dbReference>
<evidence type="ECO:0000313" key="2">
    <source>
        <dbReference type="EMBL" id="RYP05566.1"/>
    </source>
</evidence>
<reference evidence="2 3" key="1">
    <citation type="submission" date="2018-06" db="EMBL/GenBank/DDBJ databases">
        <title>Complete Genomes of Monosporascus.</title>
        <authorList>
            <person name="Robinson A.J."/>
            <person name="Natvig D.O."/>
        </authorList>
    </citation>
    <scope>NUCLEOTIDE SEQUENCE [LARGE SCALE GENOMIC DNA]</scope>
    <source>
        <strain evidence="2 3">CBS 110550</strain>
    </source>
</reference>
<protein>
    <recommendedName>
        <fullName evidence="4">Cytokinin riboside 5'-monophosphate phosphoribohydrolase</fullName>
    </recommendedName>
</protein>
<dbReference type="EMBL" id="QJNU01000167">
    <property type="protein sequence ID" value="RYP05566.1"/>
    <property type="molecule type" value="Genomic_DNA"/>
</dbReference>
<dbReference type="STRING" id="155417.A0A4Q4TFH6"/>
<feature type="compositionally biased region" description="Polar residues" evidence="1">
    <location>
        <begin position="21"/>
        <end position="31"/>
    </location>
</feature>
<gene>
    <name evidence="2" type="ORF">DL764_003743</name>
</gene>
<comment type="caution">
    <text evidence="2">The sequence shown here is derived from an EMBL/GenBank/DDBJ whole genome shotgun (WGS) entry which is preliminary data.</text>
</comment>
<dbReference type="PANTHER" id="PTHR31223:SF70">
    <property type="entry name" value="LOG FAMILY PROTEIN YJL055W"/>
    <property type="match status" value="1"/>
</dbReference>
<dbReference type="GO" id="GO:0005829">
    <property type="term" value="C:cytosol"/>
    <property type="evidence" value="ECO:0007669"/>
    <property type="project" value="TreeGrafter"/>
</dbReference>
<evidence type="ECO:0000313" key="3">
    <source>
        <dbReference type="Proteomes" id="UP000293360"/>
    </source>
</evidence>
<feature type="region of interest" description="Disordered" evidence="1">
    <location>
        <begin position="1"/>
        <end position="37"/>
    </location>
</feature>
<name>A0A4Q4TFH6_9PEZI</name>
<keyword evidence="3" id="KW-1185">Reference proteome</keyword>
<evidence type="ECO:0008006" key="4">
    <source>
        <dbReference type="Google" id="ProtNLM"/>
    </source>
</evidence>
<dbReference type="OrthoDB" id="414463at2759"/>
<dbReference type="SUPFAM" id="SSF102405">
    <property type="entry name" value="MCP/YpsA-like"/>
    <property type="match status" value="1"/>
</dbReference>
<dbReference type="GO" id="GO:0009691">
    <property type="term" value="P:cytokinin biosynthetic process"/>
    <property type="evidence" value="ECO:0007669"/>
    <property type="project" value="InterPro"/>
</dbReference>
<dbReference type="Gene3D" id="3.40.50.450">
    <property type="match status" value="1"/>
</dbReference>
<dbReference type="NCBIfam" id="TIGR00730">
    <property type="entry name" value="Rossman fold protein, TIGR00730 family"/>
    <property type="match status" value="1"/>
</dbReference>
<proteinExistence type="predicted"/>
<dbReference type="FunFam" id="3.40.50.450:FF:000018">
    <property type="entry name" value="Lysine decarboxylase-like protein"/>
    <property type="match status" value="1"/>
</dbReference>
<dbReference type="Pfam" id="PF03641">
    <property type="entry name" value="Lysine_decarbox"/>
    <property type="match status" value="1"/>
</dbReference>
<accession>A0A4Q4TFH6</accession>
<evidence type="ECO:0000256" key="1">
    <source>
        <dbReference type="SAM" id="MobiDB-lite"/>
    </source>
</evidence>
<sequence>MAQEGRPLESGGVSPMMSVPASRTDTPSNLNPDAPSKRKQTKICVYCGSSAGKNPAHLQAARELGKLMAENNIKLVYGGGTVGLMGEIAKTVVSIAGPDAAHGIIPEALVKWERDDTYASMKDENGYHVPEENVYGRTTVVKDMHSRKRQMAREVLEGGPGSGFIALSGGYGTMEELMETVTWNQLGIHDKGVCILNIDGFYDGMLEWIKKSVDEQFVRGANADILATATDAKGAIEALRNYKVTGDRYPLTWDD</sequence>
<dbReference type="InterPro" id="IPR005269">
    <property type="entry name" value="LOG"/>
</dbReference>
<organism evidence="2 3">
    <name type="scientific">Monosporascus ibericus</name>
    <dbReference type="NCBI Taxonomy" id="155417"/>
    <lineage>
        <taxon>Eukaryota</taxon>
        <taxon>Fungi</taxon>
        <taxon>Dikarya</taxon>
        <taxon>Ascomycota</taxon>
        <taxon>Pezizomycotina</taxon>
        <taxon>Sordariomycetes</taxon>
        <taxon>Xylariomycetidae</taxon>
        <taxon>Xylariales</taxon>
        <taxon>Xylariales incertae sedis</taxon>
        <taxon>Monosporascus</taxon>
    </lineage>
</organism>
<dbReference type="AlphaFoldDB" id="A0A4Q4TFH6"/>
<dbReference type="InterPro" id="IPR031100">
    <property type="entry name" value="LOG_fam"/>
</dbReference>
<dbReference type="Proteomes" id="UP000293360">
    <property type="component" value="Unassembled WGS sequence"/>
</dbReference>
<dbReference type="PANTHER" id="PTHR31223">
    <property type="entry name" value="LOG FAMILY PROTEIN YJL055W"/>
    <property type="match status" value="1"/>
</dbReference>